<organism evidence="2 3">
    <name type="scientific">Mycena rosella</name>
    <name type="common">Pink bonnet</name>
    <name type="synonym">Agaricus rosellus</name>
    <dbReference type="NCBI Taxonomy" id="1033263"/>
    <lineage>
        <taxon>Eukaryota</taxon>
        <taxon>Fungi</taxon>
        <taxon>Dikarya</taxon>
        <taxon>Basidiomycota</taxon>
        <taxon>Agaricomycotina</taxon>
        <taxon>Agaricomycetes</taxon>
        <taxon>Agaricomycetidae</taxon>
        <taxon>Agaricales</taxon>
        <taxon>Marasmiineae</taxon>
        <taxon>Mycenaceae</taxon>
        <taxon>Mycena</taxon>
    </lineage>
</organism>
<evidence type="ECO:0000313" key="2">
    <source>
        <dbReference type="EMBL" id="KAJ7669132.1"/>
    </source>
</evidence>
<dbReference type="EMBL" id="JARKIE010000188">
    <property type="protein sequence ID" value="KAJ7669132.1"/>
    <property type="molecule type" value="Genomic_DNA"/>
</dbReference>
<feature type="region of interest" description="Disordered" evidence="1">
    <location>
        <begin position="31"/>
        <end position="262"/>
    </location>
</feature>
<accession>A0AAD7CXS9</accession>
<gene>
    <name evidence="2" type="ORF">B0H17DRAFT_1086771</name>
</gene>
<feature type="compositionally biased region" description="Basic and acidic residues" evidence="1">
    <location>
        <begin position="233"/>
        <end position="243"/>
    </location>
</feature>
<feature type="compositionally biased region" description="Low complexity" evidence="1">
    <location>
        <begin position="90"/>
        <end position="121"/>
    </location>
</feature>
<proteinExistence type="predicted"/>
<evidence type="ECO:0000256" key="1">
    <source>
        <dbReference type="SAM" id="MobiDB-lite"/>
    </source>
</evidence>
<name>A0AAD7CXS9_MYCRO</name>
<sequence length="262" mass="27880">MSNTSASTEESTPQNELEIALQSTPRVASAISGVPDAGTPNATYLSRLGNGEDFIPQGVTNYFARGADPDTENPPRHSNGAAAEGDDDTASTTTDLTELSTTAQAGSLAPSGSASPASQLSFDEVESKGDMDETSARTEDYGEDTGPQKSDLSPFMHEDHSSAQIPPPPHLNLAPRTHPLADGEAQHGGVPLRESVQAKLDEERAEGVRSPAYDGAGPSTEFKANEEDDYSSDEGRDAQEGKAKRLVKRLKARRRRWSRGRT</sequence>
<dbReference type="AlphaFoldDB" id="A0AAD7CXS9"/>
<comment type="caution">
    <text evidence="2">The sequence shown here is derived from an EMBL/GenBank/DDBJ whole genome shotgun (WGS) entry which is preliminary data.</text>
</comment>
<protein>
    <submittedName>
        <fullName evidence="2">Uncharacterized protein</fullName>
    </submittedName>
</protein>
<reference evidence="2" key="1">
    <citation type="submission" date="2023-03" db="EMBL/GenBank/DDBJ databases">
        <title>Massive genome expansion in bonnet fungi (Mycena s.s.) driven by repeated elements and novel gene families across ecological guilds.</title>
        <authorList>
            <consortium name="Lawrence Berkeley National Laboratory"/>
            <person name="Harder C.B."/>
            <person name="Miyauchi S."/>
            <person name="Viragh M."/>
            <person name="Kuo A."/>
            <person name="Thoen E."/>
            <person name="Andreopoulos B."/>
            <person name="Lu D."/>
            <person name="Skrede I."/>
            <person name="Drula E."/>
            <person name="Henrissat B."/>
            <person name="Morin E."/>
            <person name="Kohler A."/>
            <person name="Barry K."/>
            <person name="LaButti K."/>
            <person name="Morin E."/>
            <person name="Salamov A."/>
            <person name="Lipzen A."/>
            <person name="Mereny Z."/>
            <person name="Hegedus B."/>
            <person name="Baldrian P."/>
            <person name="Stursova M."/>
            <person name="Weitz H."/>
            <person name="Taylor A."/>
            <person name="Grigoriev I.V."/>
            <person name="Nagy L.G."/>
            <person name="Martin F."/>
            <person name="Kauserud H."/>
        </authorList>
    </citation>
    <scope>NUCLEOTIDE SEQUENCE</scope>
    <source>
        <strain evidence="2">CBHHK067</strain>
    </source>
</reference>
<keyword evidence="3" id="KW-1185">Reference proteome</keyword>
<feature type="compositionally biased region" description="Basic residues" evidence="1">
    <location>
        <begin position="244"/>
        <end position="262"/>
    </location>
</feature>
<evidence type="ECO:0000313" key="3">
    <source>
        <dbReference type="Proteomes" id="UP001221757"/>
    </source>
</evidence>
<dbReference type="Proteomes" id="UP001221757">
    <property type="component" value="Unassembled WGS sequence"/>
</dbReference>
<feature type="compositionally biased region" description="Basic and acidic residues" evidence="1">
    <location>
        <begin position="125"/>
        <end position="140"/>
    </location>
</feature>